<evidence type="ECO:0000313" key="12">
    <source>
        <dbReference type="EMBL" id="REE94527.1"/>
    </source>
</evidence>
<dbReference type="PIRSF" id="PIRSF038945">
    <property type="entry name" value="Thr_synthase"/>
    <property type="match status" value="1"/>
</dbReference>
<protein>
    <recommendedName>
        <fullName evidence="3 7">Threonine synthase</fullName>
        <ecNumber evidence="7 8">4.2.3.1</ecNumber>
    </recommendedName>
</protein>
<evidence type="ECO:0000256" key="8">
    <source>
        <dbReference type="PIRNR" id="PIRNR038945"/>
    </source>
</evidence>
<dbReference type="GO" id="GO:0004795">
    <property type="term" value="F:threonine synthase activity"/>
    <property type="evidence" value="ECO:0007669"/>
    <property type="project" value="UniProtKB-UniRule"/>
</dbReference>
<keyword evidence="8" id="KW-0028">Amino-acid biosynthesis</keyword>
<evidence type="ECO:0000313" key="13">
    <source>
        <dbReference type="Proteomes" id="UP000256304"/>
    </source>
</evidence>
<dbReference type="InterPro" id="IPR050147">
    <property type="entry name" value="Ser/Thr_Dehydratase"/>
</dbReference>
<dbReference type="EC" id="4.2.3.1" evidence="7 8"/>
<name>A0A3D9SFU8_9BACL</name>
<comment type="cofactor">
    <cofactor evidence="1 8 9">
        <name>pyridoxal 5'-phosphate</name>
        <dbReference type="ChEBI" id="CHEBI:597326"/>
    </cofactor>
</comment>
<dbReference type="UniPathway" id="UPA00050">
    <property type="reaction ID" value="UER00065"/>
</dbReference>
<feature type="binding site" evidence="9">
    <location>
        <position position="143"/>
    </location>
    <ligand>
        <name>pyridoxal 5'-phosphate</name>
        <dbReference type="ChEBI" id="CHEBI:597326"/>
    </ligand>
</feature>
<dbReference type="InterPro" id="IPR036052">
    <property type="entry name" value="TrpB-like_PALP_sf"/>
</dbReference>
<dbReference type="RefSeq" id="WP_116187241.1">
    <property type="nucleotide sequence ID" value="NZ_QTTN01000001.1"/>
</dbReference>
<dbReference type="InterPro" id="IPR001926">
    <property type="entry name" value="TrpB-like_PALP"/>
</dbReference>
<keyword evidence="13" id="KW-1185">Reference proteome</keyword>
<comment type="similarity">
    <text evidence="2 8">Belongs to the threonine synthase family.</text>
</comment>
<dbReference type="CDD" id="cd01563">
    <property type="entry name" value="Thr-synth_1"/>
    <property type="match status" value="1"/>
</dbReference>
<reference evidence="12 13" key="1">
    <citation type="submission" date="2018-08" db="EMBL/GenBank/DDBJ databases">
        <title>Genomic Encyclopedia of Type Strains, Phase III (KMG-III): the genomes of soil and plant-associated and newly described type strains.</title>
        <authorList>
            <person name="Whitman W."/>
        </authorList>
    </citation>
    <scope>NUCLEOTIDE SEQUENCE [LARGE SCALE GENOMIC DNA]</scope>
    <source>
        <strain evidence="12 13">CGMCC 1.10966</strain>
    </source>
</reference>
<dbReference type="InterPro" id="IPR026260">
    <property type="entry name" value="Thr_Synthase_bac/arc"/>
</dbReference>
<dbReference type="Proteomes" id="UP000256304">
    <property type="component" value="Unassembled WGS sequence"/>
</dbReference>
<dbReference type="Pfam" id="PF00291">
    <property type="entry name" value="PALP"/>
    <property type="match status" value="1"/>
</dbReference>
<organism evidence="12 13">
    <name type="scientific">Paenibacillus taihuensis</name>
    <dbReference type="NCBI Taxonomy" id="1156355"/>
    <lineage>
        <taxon>Bacteria</taxon>
        <taxon>Bacillati</taxon>
        <taxon>Bacillota</taxon>
        <taxon>Bacilli</taxon>
        <taxon>Bacillales</taxon>
        <taxon>Paenibacillaceae</taxon>
        <taxon>Paenibacillus</taxon>
    </lineage>
</organism>
<dbReference type="EMBL" id="QTTN01000001">
    <property type="protein sequence ID" value="REE94527.1"/>
    <property type="molecule type" value="Genomic_DNA"/>
</dbReference>
<dbReference type="OrthoDB" id="9778118at2"/>
<accession>A0A3D9SFU8</accession>
<evidence type="ECO:0000256" key="9">
    <source>
        <dbReference type="PIRSR" id="PIRSR038945-1"/>
    </source>
</evidence>
<proteinExistence type="inferred from homology"/>
<dbReference type="GO" id="GO:0009088">
    <property type="term" value="P:threonine biosynthetic process"/>
    <property type="evidence" value="ECO:0007669"/>
    <property type="project" value="UniProtKB-UniRule"/>
</dbReference>
<evidence type="ECO:0000256" key="4">
    <source>
        <dbReference type="ARBA" id="ARBA00022898"/>
    </source>
</evidence>
<keyword evidence="5 8" id="KW-0456">Lyase</keyword>
<dbReference type="PANTHER" id="PTHR48078">
    <property type="entry name" value="THREONINE DEHYDRATASE, MITOCHONDRIAL-RELATED"/>
    <property type="match status" value="1"/>
</dbReference>
<evidence type="ECO:0000256" key="7">
    <source>
        <dbReference type="NCBIfam" id="TIGR00260"/>
    </source>
</evidence>
<dbReference type="AlphaFoldDB" id="A0A3D9SFU8"/>
<feature type="modified residue" description="N6-(pyridoxal phosphate)lysine" evidence="10">
    <location>
        <position position="117"/>
    </location>
</feature>
<evidence type="ECO:0000256" key="10">
    <source>
        <dbReference type="PIRSR" id="PIRSR038945-2"/>
    </source>
</evidence>
<dbReference type="GO" id="GO:0009097">
    <property type="term" value="P:isoleucine biosynthetic process"/>
    <property type="evidence" value="ECO:0007669"/>
    <property type="project" value="TreeGrafter"/>
</dbReference>
<evidence type="ECO:0000256" key="5">
    <source>
        <dbReference type="ARBA" id="ARBA00023239"/>
    </source>
</evidence>
<feature type="binding site" evidence="9">
    <location>
        <begin position="244"/>
        <end position="248"/>
    </location>
    <ligand>
        <name>pyridoxal 5'-phosphate</name>
        <dbReference type="ChEBI" id="CHEBI:597326"/>
    </ligand>
</feature>
<evidence type="ECO:0000256" key="1">
    <source>
        <dbReference type="ARBA" id="ARBA00001933"/>
    </source>
</evidence>
<keyword evidence="8" id="KW-0791">Threonine biosynthesis</keyword>
<comment type="caution">
    <text evidence="12">The sequence shown here is derived from an EMBL/GenBank/DDBJ whole genome shotgun (WGS) entry which is preliminary data.</text>
</comment>
<dbReference type="SUPFAM" id="SSF53686">
    <property type="entry name" value="Tryptophan synthase beta subunit-like PLP-dependent enzymes"/>
    <property type="match status" value="1"/>
</dbReference>
<dbReference type="GO" id="GO:0006565">
    <property type="term" value="P:L-serine catabolic process"/>
    <property type="evidence" value="ECO:0007669"/>
    <property type="project" value="TreeGrafter"/>
</dbReference>
<dbReference type="GO" id="GO:0006567">
    <property type="term" value="P:L-threonine catabolic process"/>
    <property type="evidence" value="ECO:0007669"/>
    <property type="project" value="TreeGrafter"/>
</dbReference>
<comment type="pathway">
    <text evidence="8">Amino-acid biosynthesis; L-threonine biosynthesis; L-threonine from L-aspartate: step 5/5.</text>
</comment>
<feature type="binding site" evidence="9">
    <location>
        <position position="381"/>
    </location>
    <ligand>
        <name>pyridoxal 5'-phosphate</name>
        <dbReference type="ChEBI" id="CHEBI:597326"/>
    </ligand>
</feature>
<dbReference type="NCBIfam" id="TIGR00260">
    <property type="entry name" value="thrC"/>
    <property type="match status" value="1"/>
</dbReference>
<evidence type="ECO:0000256" key="2">
    <source>
        <dbReference type="ARBA" id="ARBA00005517"/>
    </source>
</evidence>
<feature type="domain" description="Tryptophan synthase beta chain-like PALP" evidence="11">
    <location>
        <begin position="79"/>
        <end position="382"/>
    </location>
</feature>
<comment type="function">
    <text evidence="8">Catalyzes the gamma-elimination of phosphate from L-phosphohomoserine and the beta-addition of water to produce L-threonine.</text>
</comment>
<dbReference type="PANTHER" id="PTHR48078:SF6">
    <property type="entry name" value="L-THREONINE DEHYDRATASE CATABOLIC TDCB"/>
    <property type="match status" value="1"/>
</dbReference>
<dbReference type="GO" id="GO:0003941">
    <property type="term" value="F:L-serine ammonia-lyase activity"/>
    <property type="evidence" value="ECO:0007669"/>
    <property type="project" value="TreeGrafter"/>
</dbReference>
<dbReference type="Gene3D" id="3.40.50.1100">
    <property type="match status" value="2"/>
</dbReference>
<dbReference type="InterPro" id="IPR004450">
    <property type="entry name" value="Thr_synthase-like"/>
</dbReference>
<evidence type="ECO:0000259" key="11">
    <source>
        <dbReference type="Pfam" id="PF00291"/>
    </source>
</evidence>
<comment type="catalytic activity">
    <reaction evidence="6 8">
        <text>O-phospho-L-homoserine + H2O = L-threonine + phosphate</text>
        <dbReference type="Rhea" id="RHEA:10840"/>
        <dbReference type="ChEBI" id="CHEBI:15377"/>
        <dbReference type="ChEBI" id="CHEBI:43474"/>
        <dbReference type="ChEBI" id="CHEBI:57590"/>
        <dbReference type="ChEBI" id="CHEBI:57926"/>
        <dbReference type="EC" id="4.2.3.1"/>
    </reaction>
</comment>
<evidence type="ECO:0000256" key="6">
    <source>
        <dbReference type="ARBA" id="ARBA00049144"/>
    </source>
</evidence>
<evidence type="ECO:0000256" key="3">
    <source>
        <dbReference type="ARBA" id="ARBA00018679"/>
    </source>
</evidence>
<dbReference type="GO" id="GO:0004794">
    <property type="term" value="F:threonine deaminase activity"/>
    <property type="evidence" value="ECO:0007669"/>
    <property type="project" value="TreeGrafter"/>
</dbReference>
<keyword evidence="4 8" id="KW-0663">Pyridoxal phosphate</keyword>
<gene>
    <name evidence="12" type="ORF">A8990_101323</name>
</gene>
<sequence length="408" mass="44490">MIASCIICNSPYSMDTSPMRYSCECGGLLQLVQDFSGIDADQLKRCFYERRALRHTISASGVWRYKELIAPKLPEDHIVTRNEGNTGLYETESVRQFAGIRRLWLKAQSENPSGSFKDNGMTVAISHGRSLGYRGFACTSTGNTSSSLSMYAATGGLASLILVPDRDVALNKVLQTLAYGAQVRTFTGTYDDGIRWLDNHAETEGLYVCNSINPFRIEGQKSILFELAQDMDWSLPDWIVLPGGALSNASALGKGLHDLYELGFISKLPRVAVIQAEGASPFHRMIANGNVSLTPEQKPSTVASALNIGNPPSWRKARDVLQLTNGVTAAVTDEEIMQAKLHIDRSGIGAEPASAAAVAGLRKLVRDGTIHRDETAACILTGHILKDSDSLRSYRDIPDRIQQVQLAN</sequence>